<dbReference type="Gene3D" id="3.40.50.1220">
    <property type="entry name" value="TPP-binding domain"/>
    <property type="match status" value="1"/>
</dbReference>
<dbReference type="GeneID" id="14911639"/>
<dbReference type="InterPro" id="IPR026590">
    <property type="entry name" value="Ssirtuin_cat_dom"/>
</dbReference>
<accession>L8GES9</accession>
<dbReference type="KEGG" id="acan:ACA1_389540"/>
<comment type="caution">
    <text evidence="4">Lacks conserved residue(s) required for the propagation of feature annotation.</text>
</comment>
<evidence type="ECO:0000256" key="1">
    <source>
        <dbReference type="ARBA" id="ARBA00006988"/>
    </source>
</evidence>
<keyword evidence="2" id="KW-0808">Transferase</keyword>
<dbReference type="OMA" id="HALMFDE"/>
<keyword evidence="3" id="KW-0520">NAD</keyword>
<dbReference type="SUPFAM" id="SSF52467">
    <property type="entry name" value="DHS-like NAD/FAD-binding domain"/>
    <property type="match status" value="1"/>
</dbReference>
<dbReference type="AlphaFoldDB" id="L8GES9"/>
<evidence type="ECO:0000313" key="6">
    <source>
        <dbReference type="EMBL" id="ELR11233.1"/>
    </source>
</evidence>
<dbReference type="InterPro" id="IPR003000">
    <property type="entry name" value="Sirtuin"/>
</dbReference>
<dbReference type="EMBL" id="KB008156">
    <property type="protein sequence ID" value="ELR11233.1"/>
    <property type="molecule type" value="Genomic_DNA"/>
</dbReference>
<proteinExistence type="inferred from homology"/>
<dbReference type="Proteomes" id="UP000011083">
    <property type="component" value="Unassembled WGS sequence"/>
</dbReference>
<protein>
    <submittedName>
        <fullName evidence="6">Transcriptional regulator, sir2 family</fullName>
    </submittedName>
</protein>
<dbReference type="GO" id="GO:0005634">
    <property type="term" value="C:nucleus"/>
    <property type="evidence" value="ECO:0007669"/>
    <property type="project" value="TreeGrafter"/>
</dbReference>
<dbReference type="PROSITE" id="PS50305">
    <property type="entry name" value="SIRTUIN"/>
    <property type="match status" value="1"/>
</dbReference>
<dbReference type="RefSeq" id="XP_004333246.1">
    <property type="nucleotide sequence ID" value="XM_004333198.1"/>
</dbReference>
<dbReference type="Pfam" id="PF02146">
    <property type="entry name" value="SIR2"/>
    <property type="match status" value="1"/>
</dbReference>
<feature type="domain" description="Deacetylase sirtuin-type" evidence="5">
    <location>
        <begin position="5"/>
        <end position="266"/>
    </location>
</feature>
<reference evidence="6 7" key="1">
    <citation type="journal article" date="2013" name="Genome Biol.">
        <title>Genome of Acanthamoeba castellanii highlights extensive lateral gene transfer and early evolution of tyrosine kinase signaling.</title>
        <authorList>
            <person name="Clarke M."/>
            <person name="Lohan A.J."/>
            <person name="Liu B."/>
            <person name="Lagkouvardos I."/>
            <person name="Roy S."/>
            <person name="Zafar N."/>
            <person name="Bertelli C."/>
            <person name="Schilde C."/>
            <person name="Kianianmomeni A."/>
            <person name="Burglin T.R."/>
            <person name="Frech C."/>
            <person name="Turcotte B."/>
            <person name="Kopec K.O."/>
            <person name="Synnott J.M."/>
            <person name="Choo C."/>
            <person name="Paponov I."/>
            <person name="Finkler A."/>
            <person name="Soon Heng Tan C."/>
            <person name="Hutchins A.P."/>
            <person name="Weinmeier T."/>
            <person name="Rattei T."/>
            <person name="Chu J.S."/>
            <person name="Gimenez G."/>
            <person name="Irimia M."/>
            <person name="Rigden D.J."/>
            <person name="Fitzpatrick D.A."/>
            <person name="Lorenzo-Morales J."/>
            <person name="Bateman A."/>
            <person name="Chiu C.H."/>
            <person name="Tang P."/>
            <person name="Hegemann P."/>
            <person name="Fromm H."/>
            <person name="Raoult D."/>
            <person name="Greub G."/>
            <person name="Miranda-Saavedra D."/>
            <person name="Chen N."/>
            <person name="Nash P."/>
            <person name="Ginger M.L."/>
            <person name="Horn M."/>
            <person name="Schaap P."/>
            <person name="Caler L."/>
            <person name="Loftus B."/>
        </authorList>
    </citation>
    <scope>NUCLEOTIDE SEQUENCE [LARGE SCALE GENOMIC DNA]</scope>
    <source>
        <strain evidence="6 7">Neff</strain>
    </source>
</reference>
<dbReference type="GO" id="GO:0070403">
    <property type="term" value="F:NAD+ binding"/>
    <property type="evidence" value="ECO:0007669"/>
    <property type="project" value="InterPro"/>
</dbReference>
<dbReference type="InterPro" id="IPR029035">
    <property type="entry name" value="DHS-like_NAD/FAD-binding_dom"/>
</dbReference>
<evidence type="ECO:0000313" key="7">
    <source>
        <dbReference type="Proteomes" id="UP000011083"/>
    </source>
</evidence>
<dbReference type="OrthoDB" id="424302at2759"/>
<gene>
    <name evidence="6" type="ORF">ACA1_389540</name>
</gene>
<dbReference type="VEuPathDB" id="AmoebaDB:ACA1_389540"/>
<evidence type="ECO:0000256" key="3">
    <source>
        <dbReference type="ARBA" id="ARBA00023027"/>
    </source>
</evidence>
<dbReference type="InterPro" id="IPR026591">
    <property type="entry name" value="Sirtuin_cat_small_dom_sf"/>
</dbReference>
<dbReference type="Gene3D" id="3.30.1600.10">
    <property type="entry name" value="SIR2/SIRT2 'Small Domain"/>
    <property type="match status" value="1"/>
</dbReference>
<dbReference type="GO" id="GO:0017136">
    <property type="term" value="F:histone deacetylase activity, NAD-dependent"/>
    <property type="evidence" value="ECO:0007669"/>
    <property type="project" value="TreeGrafter"/>
</dbReference>
<evidence type="ECO:0000256" key="4">
    <source>
        <dbReference type="PROSITE-ProRule" id="PRU00236"/>
    </source>
</evidence>
<dbReference type="CDD" id="cd00296">
    <property type="entry name" value="SIR2"/>
    <property type="match status" value="1"/>
</dbReference>
<dbReference type="InterPro" id="IPR050134">
    <property type="entry name" value="NAD-dep_sirtuin_deacylases"/>
</dbReference>
<name>L8GES9_ACACF</name>
<dbReference type="PANTHER" id="PTHR11085:SF10">
    <property type="entry name" value="NAD-DEPENDENT PROTEIN DEACYLASE SIRTUIN-5, MITOCHONDRIAL-RELATED"/>
    <property type="match status" value="1"/>
</dbReference>
<comment type="similarity">
    <text evidence="1">Belongs to the sirtuin family.</text>
</comment>
<evidence type="ECO:0000259" key="5">
    <source>
        <dbReference type="PROSITE" id="PS50305"/>
    </source>
</evidence>
<keyword evidence="7" id="KW-1185">Reference proteome</keyword>
<dbReference type="STRING" id="1257118.L8GES9"/>
<evidence type="ECO:0000256" key="2">
    <source>
        <dbReference type="ARBA" id="ARBA00022679"/>
    </source>
</evidence>
<sequence length="307" mass="34845">MGSSTRPRDREMDNLVADLCNGEVPLFITGAGLSAASGIAPYRGTSTAVWTNFVMSWGTRSKFKKNPTLWYNKFWLRTHQKPEYFKAQPNAGHYAIAAISQMCNAKTALCPHKLIEVHGRLGMYKCYAYDESIDDIDLEDYAKEGTCMDAGNLMLTEAPICPSCDEAVLPQALLFDEQYGSHQFYQWDRVDEWFHDSDVLIFVGTSFSVGVTEKALAIAQEFGKKVYSFNLYAERREDYPWIQHILGPSEKTLPTLAHRMQHYHARPRLWFYSNPSSPATYHSDSDPEAEAEEVVVVASDRTTSYRC</sequence>
<dbReference type="PANTHER" id="PTHR11085">
    <property type="entry name" value="NAD-DEPENDENT PROTEIN DEACYLASE SIRTUIN-5, MITOCHONDRIAL-RELATED"/>
    <property type="match status" value="1"/>
</dbReference>
<organism evidence="6 7">
    <name type="scientific">Acanthamoeba castellanii (strain ATCC 30010 / Neff)</name>
    <dbReference type="NCBI Taxonomy" id="1257118"/>
    <lineage>
        <taxon>Eukaryota</taxon>
        <taxon>Amoebozoa</taxon>
        <taxon>Discosea</taxon>
        <taxon>Longamoebia</taxon>
        <taxon>Centramoebida</taxon>
        <taxon>Acanthamoebidae</taxon>
        <taxon>Acanthamoeba</taxon>
    </lineage>
</organism>